<evidence type="ECO:0000259" key="2">
    <source>
        <dbReference type="Pfam" id="PF19631"/>
    </source>
</evidence>
<reference evidence="3 4" key="1">
    <citation type="submission" date="2024-09" db="EMBL/GenBank/DDBJ databases">
        <authorList>
            <person name="Sun Q."/>
            <person name="Mori K."/>
        </authorList>
    </citation>
    <scope>NUCLEOTIDE SEQUENCE [LARGE SCALE GENOMIC DNA]</scope>
    <source>
        <strain evidence="3 4">JCM 13852</strain>
    </source>
</reference>
<evidence type="ECO:0000256" key="1">
    <source>
        <dbReference type="SAM" id="MobiDB-lite"/>
    </source>
</evidence>
<dbReference type="RefSeq" id="WP_378199973.1">
    <property type="nucleotide sequence ID" value="NZ_JBHMBK010000025.1"/>
</dbReference>
<sequence length="116" mass="12341">MEIELAAAVTALRYELIEAAARHESGQQVGFRVSPIELEFAVELRADAKAKAGFKAWVLSADAEVGVARARTHKVKLTVTPTTPDGGDLMIAGDPARAPGPGVLDQDELHAAARRR</sequence>
<dbReference type="InterPro" id="IPR045608">
    <property type="entry name" value="Trypco2"/>
</dbReference>
<name>A0ABV5UA35_9PSEU</name>
<gene>
    <name evidence="3" type="ORF">ACFFTO_29090</name>
</gene>
<feature type="domain" description="Trypsin-co-occurring" evidence="2">
    <location>
        <begin position="3"/>
        <end position="81"/>
    </location>
</feature>
<dbReference type="Proteomes" id="UP001589535">
    <property type="component" value="Unassembled WGS sequence"/>
</dbReference>
<accession>A0ABV5UA35</accession>
<dbReference type="EMBL" id="JBHMBK010000025">
    <property type="protein sequence ID" value="MFB9688252.1"/>
    <property type="molecule type" value="Genomic_DNA"/>
</dbReference>
<proteinExistence type="predicted"/>
<comment type="caution">
    <text evidence="3">The sequence shown here is derived from an EMBL/GenBank/DDBJ whole genome shotgun (WGS) entry which is preliminary data.</text>
</comment>
<feature type="region of interest" description="Disordered" evidence="1">
    <location>
        <begin position="78"/>
        <end position="116"/>
    </location>
</feature>
<evidence type="ECO:0000313" key="4">
    <source>
        <dbReference type="Proteomes" id="UP001589535"/>
    </source>
</evidence>
<feature type="compositionally biased region" description="Basic and acidic residues" evidence="1">
    <location>
        <begin position="107"/>
        <end position="116"/>
    </location>
</feature>
<evidence type="ECO:0000313" key="3">
    <source>
        <dbReference type="EMBL" id="MFB9688252.1"/>
    </source>
</evidence>
<dbReference type="Pfam" id="PF19631">
    <property type="entry name" value="Trypco2"/>
    <property type="match status" value="1"/>
</dbReference>
<organism evidence="3 4">
    <name type="scientific">Amycolatopsis plumensis</name>
    <dbReference type="NCBI Taxonomy" id="236508"/>
    <lineage>
        <taxon>Bacteria</taxon>
        <taxon>Bacillati</taxon>
        <taxon>Actinomycetota</taxon>
        <taxon>Actinomycetes</taxon>
        <taxon>Pseudonocardiales</taxon>
        <taxon>Pseudonocardiaceae</taxon>
        <taxon>Amycolatopsis</taxon>
    </lineage>
</organism>
<protein>
    <submittedName>
        <fullName evidence="3">Trypco2 family protein</fullName>
    </submittedName>
</protein>
<keyword evidence="4" id="KW-1185">Reference proteome</keyword>